<dbReference type="SUPFAM" id="SSF103473">
    <property type="entry name" value="MFS general substrate transporter"/>
    <property type="match status" value="2"/>
</dbReference>
<feature type="compositionally biased region" description="Basic and acidic residues" evidence="6">
    <location>
        <begin position="12"/>
        <end position="22"/>
    </location>
</feature>
<dbReference type="PANTHER" id="PTHR23506:SF23">
    <property type="entry name" value="GH10249P"/>
    <property type="match status" value="1"/>
</dbReference>
<evidence type="ECO:0000256" key="1">
    <source>
        <dbReference type="ARBA" id="ARBA00004141"/>
    </source>
</evidence>
<feature type="transmembrane region" description="Helical" evidence="7">
    <location>
        <begin position="570"/>
        <end position="589"/>
    </location>
</feature>
<dbReference type="PANTHER" id="PTHR23506">
    <property type="entry name" value="GH10249P"/>
    <property type="match status" value="1"/>
</dbReference>
<organism evidence="8 9">
    <name type="scientific">Macrostomum lignano</name>
    <dbReference type="NCBI Taxonomy" id="282301"/>
    <lineage>
        <taxon>Eukaryota</taxon>
        <taxon>Metazoa</taxon>
        <taxon>Spiralia</taxon>
        <taxon>Lophotrochozoa</taxon>
        <taxon>Platyhelminthes</taxon>
        <taxon>Rhabditophora</taxon>
        <taxon>Macrostomorpha</taxon>
        <taxon>Macrostomida</taxon>
        <taxon>Macrostomidae</taxon>
        <taxon>Macrostomum</taxon>
    </lineage>
</organism>
<evidence type="ECO:0000256" key="3">
    <source>
        <dbReference type="ARBA" id="ARBA00022692"/>
    </source>
</evidence>
<evidence type="ECO:0000256" key="4">
    <source>
        <dbReference type="ARBA" id="ARBA00022989"/>
    </source>
</evidence>
<dbReference type="GO" id="GO:0043195">
    <property type="term" value="C:terminal bouton"/>
    <property type="evidence" value="ECO:0007669"/>
    <property type="project" value="TreeGrafter"/>
</dbReference>
<accession>A0A1I8FMV2</accession>
<protein>
    <submittedName>
        <fullName evidence="9">Solute carrier family 13 member 2</fullName>
    </submittedName>
</protein>
<keyword evidence="3 7" id="KW-0812">Transmembrane</keyword>
<keyword evidence="8" id="KW-1185">Reference proteome</keyword>
<feature type="compositionally biased region" description="Basic and acidic residues" evidence="6">
    <location>
        <begin position="53"/>
        <end position="71"/>
    </location>
</feature>
<evidence type="ECO:0000256" key="5">
    <source>
        <dbReference type="ARBA" id="ARBA00023136"/>
    </source>
</evidence>
<dbReference type="InterPro" id="IPR050930">
    <property type="entry name" value="MFS_Vesicular_Transporter"/>
</dbReference>
<dbReference type="Gene3D" id="1.20.1250.20">
    <property type="entry name" value="MFS general substrate transporter like domains"/>
    <property type="match status" value="1"/>
</dbReference>
<evidence type="ECO:0000256" key="7">
    <source>
        <dbReference type="SAM" id="Phobius"/>
    </source>
</evidence>
<feature type="transmembrane region" description="Helical" evidence="7">
    <location>
        <begin position="372"/>
        <end position="391"/>
    </location>
</feature>
<sequence>SCCRDMAQQKKTYKEVDRKRPDASALDVGQQLPWHHFPSGRDCPEAWPAPAPRRGEWPRRSSRQEKRDKENFKKKKKEYAAANHKPDFLWYASGSRDYNYTAECIQLRKNETIAAPPFAPVRQTPARPVRQWVAEAARRATSLWLASSAAGGAAEDRGEGGGFTRFYAACRCWARGQHVKVHSAQRTPKIPRLLSFEADNCAASSVHSARSYVCPVRCPGAIQGHRVRLVPGVSGFFLNTTSNPDRGLALLANSVSDDKERGQGQRPGFWAGSPMGKWLLFAVVSLSSQNLHWTCRCPASIPTTQTSALAPRSASRASIRRLMYQFVSKEAAFLLLAGLALLDGVLQLLVLKPGVRREAQGRRPLKNLLRDPYILLAAGSITFGNMGIAMLEPSLPIWMKDTMRAQKWEQGVAFLPCSISYLIGTTCLARSPSGLAGERARLFLGQCNRVRLGACRRKQRNGQDYLRLPPLTMEPTGWLSAGLGMVIMGVCLIIIPFANSLATWWCQTFGLGFAIGMVDSSMMPLMGYLVDLRHVSVYGSVYAIATSPSASALRSAGSERQHRQEMGFRWMMWSIAIIAFIYAPLHYFLRDPPARMEDRGLVMGARSPPSTRRNNIDNKVPPPVPPPPVLSGGNAFSAEADQQFPVEWEKCEPGPCPPLAALNFRSTGDFTWLDLT</sequence>
<dbReference type="GO" id="GO:0005335">
    <property type="term" value="F:serotonin:sodium:chloride symporter activity"/>
    <property type="evidence" value="ECO:0007669"/>
    <property type="project" value="TreeGrafter"/>
</dbReference>
<feature type="region of interest" description="Disordered" evidence="6">
    <location>
        <begin position="1"/>
        <end position="79"/>
    </location>
</feature>
<proteinExistence type="predicted"/>
<evidence type="ECO:0000256" key="6">
    <source>
        <dbReference type="SAM" id="MobiDB-lite"/>
    </source>
</evidence>
<dbReference type="WBParaSite" id="maker-unitig_40779-snap-gene-0.2-mRNA-1">
    <property type="protein sequence ID" value="maker-unitig_40779-snap-gene-0.2-mRNA-1"/>
    <property type="gene ID" value="maker-unitig_40779-snap-gene-0.2"/>
</dbReference>
<keyword evidence="5 7" id="KW-0472">Membrane</keyword>
<reference evidence="9" key="1">
    <citation type="submission" date="2016-11" db="UniProtKB">
        <authorList>
            <consortium name="WormBaseParasite"/>
        </authorList>
    </citation>
    <scope>IDENTIFICATION</scope>
</reference>
<dbReference type="InterPro" id="IPR036259">
    <property type="entry name" value="MFS_trans_sf"/>
</dbReference>
<keyword evidence="2" id="KW-0813">Transport</keyword>
<dbReference type="GO" id="GO:0015842">
    <property type="term" value="P:aminergic neurotransmitter loading into synaptic vesicle"/>
    <property type="evidence" value="ECO:0007669"/>
    <property type="project" value="TreeGrafter"/>
</dbReference>
<evidence type="ECO:0000313" key="8">
    <source>
        <dbReference type="Proteomes" id="UP000095280"/>
    </source>
</evidence>
<evidence type="ECO:0000256" key="2">
    <source>
        <dbReference type="ARBA" id="ARBA00022448"/>
    </source>
</evidence>
<name>A0A1I8FMV2_9PLAT</name>
<evidence type="ECO:0000313" key="9">
    <source>
        <dbReference type="WBParaSite" id="maker-unitig_40779-snap-gene-0.2-mRNA-1"/>
    </source>
</evidence>
<dbReference type="Proteomes" id="UP000095280">
    <property type="component" value="Unplaced"/>
</dbReference>
<comment type="subcellular location">
    <subcellularLocation>
        <location evidence="1">Membrane</location>
        <topology evidence="1">Multi-pass membrane protein</topology>
    </subcellularLocation>
</comment>
<feature type="transmembrane region" description="Helical" evidence="7">
    <location>
        <begin position="477"/>
        <end position="497"/>
    </location>
</feature>
<keyword evidence="4 7" id="KW-1133">Transmembrane helix</keyword>
<feature type="transmembrane region" description="Helical" evidence="7">
    <location>
        <begin position="509"/>
        <end position="530"/>
    </location>
</feature>
<dbReference type="GO" id="GO:0030672">
    <property type="term" value="C:synaptic vesicle membrane"/>
    <property type="evidence" value="ECO:0007669"/>
    <property type="project" value="TreeGrafter"/>
</dbReference>
<dbReference type="AlphaFoldDB" id="A0A1I8FMV2"/>
<feature type="transmembrane region" description="Helical" evidence="7">
    <location>
        <begin position="331"/>
        <end position="351"/>
    </location>
</feature>